<feature type="chain" id="PRO_5003313074" description="Saposin B-type domain-containing protein" evidence="1">
    <location>
        <begin position="27"/>
        <end position="91"/>
    </location>
</feature>
<dbReference type="Proteomes" id="UP000007797">
    <property type="component" value="Unassembled WGS sequence"/>
</dbReference>
<evidence type="ECO:0000313" key="2">
    <source>
        <dbReference type="EMBL" id="EGG25279.1"/>
    </source>
</evidence>
<organism evidence="2 3">
    <name type="scientific">Cavenderia fasciculata</name>
    <name type="common">Slime mold</name>
    <name type="synonym">Dictyostelium fasciculatum</name>
    <dbReference type="NCBI Taxonomy" id="261658"/>
    <lineage>
        <taxon>Eukaryota</taxon>
        <taxon>Amoebozoa</taxon>
        <taxon>Evosea</taxon>
        <taxon>Eumycetozoa</taxon>
        <taxon>Dictyostelia</taxon>
        <taxon>Acytosteliales</taxon>
        <taxon>Cavenderiaceae</taxon>
        <taxon>Cavenderia</taxon>
    </lineage>
</organism>
<accession>F4PHU5</accession>
<dbReference type="RefSeq" id="XP_004363130.1">
    <property type="nucleotide sequence ID" value="XM_004363073.1"/>
</dbReference>
<keyword evidence="1" id="KW-0732">Signal</keyword>
<dbReference type="KEGG" id="dfa:DFA_03527"/>
<gene>
    <name evidence="2" type="ORF">DFA_03527</name>
</gene>
<keyword evidence="3" id="KW-1185">Reference proteome</keyword>
<evidence type="ECO:0000256" key="1">
    <source>
        <dbReference type="SAM" id="SignalP"/>
    </source>
</evidence>
<dbReference type="AlphaFoldDB" id="F4PHU5"/>
<evidence type="ECO:0008006" key="4">
    <source>
        <dbReference type="Google" id="ProtNLM"/>
    </source>
</evidence>
<proteinExistence type="predicted"/>
<feature type="signal peptide" evidence="1">
    <location>
        <begin position="1"/>
        <end position="26"/>
    </location>
</feature>
<protein>
    <recommendedName>
        <fullName evidence="4">Saposin B-type domain-containing protein</fullName>
    </recommendedName>
</protein>
<dbReference type="GeneID" id="14877035"/>
<sequence>MISTKFTQSMIIVIIFGMLFISTAFAGDSINEQCLGCLEIAYSSQTACINNGIASKICDEFLDDALARCSEETEIELFSTGPSRYDKTILK</sequence>
<reference evidence="3" key="1">
    <citation type="journal article" date="2011" name="Genome Res.">
        <title>Phylogeny-wide analysis of social amoeba genomes highlights ancient origins for complex intercellular communication.</title>
        <authorList>
            <person name="Heidel A.J."/>
            <person name="Lawal H.M."/>
            <person name="Felder M."/>
            <person name="Schilde C."/>
            <person name="Helps N.R."/>
            <person name="Tunggal B."/>
            <person name="Rivero F."/>
            <person name="John U."/>
            <person name="Schleicher M."/>
            <person name="Eichinger L."/>
            <person name="Platzer M."/>
            <person name="Noegel A.A."/>
            <person name="Schaap P."/>
            <person name="Gloeckner G."/>
        </authorList>
    </citation>
    <scope>NUCLEOTIDE SEQUENCE [LARGE SCALE GENOMIC DNA]</scope>
    <source>
        <strain evidence="3">SH3</strain>
    </source>
</reference>
<name>F4PHU5_CACFS</name>
<dbReference type="EMBL" id="GL883006">
    <property type="protein sequence ID" value="EGG25279.1"/>
    <property type="molecule type" value="Genomic_DNA"/>
</dbReference>
<evidence type="ECO:0000313" key="3">
    <source>
        <dbReference type="Proteomes" id="UP000007797"/>
    </source>
</evidence>